<name>A0A1C4YBF6_9ACTN</name>
<dbReference type="AlphaFoldDB" id="A0A1C4YBF6"/>
<feature type="transmembrane region" description="Helical" evidence="1">
    <location>
        <begin position="255"/>
        <end position="272"/>
    </location>
</feature>
<organism evidence="2 3">
    <name type="scientific">Micromonospora matsumotoense</name>
    <dbReference type="NCBI Taxonomy" id="121616"/>
    <lineage>
        <taxon>Bacteria</taxon>
        <taxon>Bacillati</taxon>
        <taxon>Actinomycetota</taxon>
        <taxon>Actinomycetes</taxon>
        <taxon>Micromonosporales</taxon>
        <taxon>Micromonosporaceae</taxon>
        <taxon>Micromonospora</taxon>
    </lineage>
</organism>
<sequence length="273" mass="27331">MLGFALGFALGFTPLTALLTGHRRVSPQRRPRGGSVAPAPVVLAVATCATGLGVLLGAVTPTSRLPLAVGGYLTGFLLVTGGLLATARRWPLPTWPAASTPGVVPVPAAAPVHAAAPAPAGGPVPAGGSPGRRAPVRSVVATLLLTGYAAIAVAVPIHLGLTWAVPVGPRWWLLPVVAVGCLVFLAGAELVTDGRSWRYAAVGALAVLALTGAAVVGLAPGFVLLVVPLFAVLIGWQAAWAAVLRRAGAPRWSPALVGAVLLAWPVATALPLS</sequence>
<evidence type="ECO:0000256" key="1">
    <source>
        <dbReference type="SAM" id="Phobius"/>
    </source>
</evidence>
<keyword evidence="1" id="KW-1133">Transmembrane helix</keyword>
<gene>
    <name evidence="2" type="ORF">GA0070216_10652</name>
</gene>
<protein>
    <submittedName>
        <fullName evidence="2">Uncharacterized protein</fullName>
    </submittedName>
</protein>
<dbReference type="Proteomes" id="UP000198797">
    <property type="component" value="Unassembled WGS sequence"/>
</dbReference>
<evidence type="ECO:0000313" key="3">
    <source>
        <dbReference type="Proteomes" id="UP000198797"/>
    </source>
</evidence>
<feature type="transmembrane region" description="Helical" evidence="1">
    <location>
        <begin position="222"/>
        <end position="243"/>
    </location>
</feature>
<evidence type="ECO:0000313" key="2">
    <source>
        <dbReference type="EMBL" id="SCF18044.1"/>
    </source>
</evidence>
<feature type="transmembrane region" description="Helical" evidence="1">
    <location>
        <begin position="6"/>
        <end position="25"/>
    </location>
</feature>
<feature type="transmembrane region" description="Helical" evidence="1">
    <location>
        <begin position="171"/>
        <end position="192"/>
    </location>
</feature>
<proteinExistence type="predicted"/>
<accession>A0A1C4YBF6</accession>
<reference evidence="3" key="1">
    <citation type="submission" date="2016-06" db="EMBL/GenBank/DDBJ databases">
        <authorList>
            <person name="Varghese N."/>
            <person name="Submissions Spin"/>
        </authorList>
    </citation>
    <scope>NUCLEOTIDE SEQUENCE [LARGE SCALE GENOMIC DNA]</scope>
    <source>
        <strain evidence="3">DSM 44100</strain>
    </source>
</reference>
<keyword evidence="3" id="KW-1185">Reference proteome</keyword>
<keyword evidence="1" id="KW-0812">Transmembrane</keyword>
<feature type="transmembrane region" description="Helical" evidence="1">
    <location>
        <begin position="65"/>
        <end position="85"/>
    </location>
</feature>
<keyword evidence="1" id="KW-0472">Membrane</keyword>
<dbReference type="EMBL" id="FMCU01000006">
    <property type="protein sequence ID" value="SCF18044.1"/>
    <property type="molecule type" value="Genomic_DNA"/>
</dbReference>
<dbReference type="STRING" id="121616.GA0070216_10652"/>
<feature type="transmembrane region" description="Helical" evidence="1">
    <location>
        <begin position="37"/>
        <end position="59"/>
    </location>
</feature>
<feature type="transmembrane region" description="Helical" evidence="1">
    <location>
        <begin position="139"/>
        <end position="159"/>
    </location>
</feature>
<feature type="transmembrane region" description="Helical" evidence="1">
    <location>
        <begin position="199"/>
        <end position="216"/>
    </location>
</feature>